<dbReference type="Proteomes" id="UP000596248">
    <property type="component" value="Chromosome"/>
</dbReference>
<dbReference type="RefSeq" id="WP_203355797.1">
    <property type="nucleotide sequence ID" value="NZ_CP069127.1"/>
</dbReference>
<dbReference type="EMBL" id="CP069127">
    <property type="protein sequence ID" value="QRG68799.1"/>
    <property type="molecule type" value="Genomic_DNA"/>
</dbReference>
<accession>A0ABX7FT88</accession>
<evidence type="ECO:0000313" key="2">
    <source>
        <dbReference type="Proteomes" id="UP000596248"/>
    </source>
</evidence>
<name>A0ABX7FT88_BRECH</name>
<proteinExistence type="predicted"/>
<organism evidence="1 2">
    <name type="scientific">Brevibacillus choshinensis</name>
    <dbReference type="NCBI Taxonomy" id="54911"/>
    <lineage>
        <taxon>Bacteria</taxon>
        <taxon>Bacillati</taxon>
        <taxon>Bacillota</taxon>
        <taxon>Bacilli</taxon>
        <taxon>Bacillales</taxon>
        <taxon>Paenibacillaceae</taxon>
        <taxon>Brevibacillus</taxon>
    </lineage>
</organism>
<gene>
    <name evidence="1" type="ORF">JNE38_06530</name>
</gene>
<keyword evidence="2" id="KW-1185">Reference proteome</keyword>
<evidence type="ECO:0000313" key="1">
    <source>
        <dbReference type="EMBL" id="QRG68799.1"/>
    </source>
</evidence>
<reference evidence="1 2" key="1">
    <citation type="submission" date="2021-01" db="EMBL/GenBank/DDBJ databases">
        <title>Identification of strong promoters based on the transcriptome of Brevibacillus choshinensis.</title>
        <authorList>
            <person name="Yao D."/>
            <person name="Zhang K."/>
            <person name="Wu J."/>
        </authorList>
    </citation>
    <scope>NUCLEOTIDE SEQUENCE [LARGE SCALE GENOMIC DNA]</scope>
    <source>
        <strain evidence="1 2">HPD31-SP3</strain>
    </source>
</reference>
<evidence type="ECO:0008006" key="3">
    <source>
        <dbReference type="Google" id="ProtNLM"/>
    </source>
</evidence>
<protein>
    <recommendedName>
        <fullName evidence="3">Transposase</fullName>
    </recommendedName>
</protein>
<sequence length="103" mass="12110">MDATVEKALQTVLANWEKMKKSHEDDAGDEAEQFEASFYAWMEKLRSWFNQLDQKPATLDEALRLPEVEEITDLLPVELMLNFETELELIVEGQTRIEDERYD</sequence>